<proteinExistence type="predicted"/>
<name>A0A9P6L2R0_9AGAM</name>
<organism evidence="2 3">
    <name type="scientific">Thelephora terrestris</name>
    <dbReference type="NCBI Taxonomy" id="56493"/>
    <lineage>
        <taxon>Eukaryota</taxon>
        <taxon>Fungi</taxon>
        <taxon>Dikarya</taxon>
        <taxon>Basidiomycota</taxon>
        <taxon>Agaricomycotina</taxon>
        <taxon>Agaricomycetes</taxon>
        <taxon>Thelephorales</taxon>
        <taxon>Thelephoraceae</taxon>
        <taxon>Thelephora</taxon>
    </lineage>
</organism>
<evidence type="ECO:0000313" key="2">
    <source>
        <dbReference type="EMBL" id="KAF9779635.1"/>
    </source>
</evidence>
<reference evidence="2" key="2">
    <citation type="submission" date="2020-11" db="EMBL/GenBank/DDBJ databases">
        <authorList>
            <consortium name="DOE Joint Genome Institute"/>
            <person name="Kuo A."/>
            <person name="Miyauchi S."/>
            <person name="Kiss E."/>
            <person name="Drula E."/>
            <person name="Kohler A."/>
            <person name="Sanchez-Garcia M."/>
            <person name="Andreopoulos B."/>
            <person name="Barry K.W."/>
            <person name="Bonito G."/>
            <person name="Buee M."/>
            <person name="Carver A."/>
            <person name="Chen C."/>
            <person name="Cichocki N."/>
            <person name="Clum A."/>
            <person name="Culley D."/>
            <person name="Crous P.W."/>
            <person name="Fauchery L."/>
            <person name="Girlanda M."/>
            <person name="Hayes R."/>
            <person name="Keri Z."/>
            <person name="Labutti K."/>
            <person name="Lipzen A."/>
            <person name="Lombard V."/>
            <person name="Magnuson J."/>
            <person name="Maillard F."/>
            <person name="Morin E."/>
            <person name="Murat C."/>
            <person name="Nolan M."/>
            <person name="Ohm R."/>
            <person name="Pangilinan J."/>
            <person name="Pereira M."/>
            <person name="Perotto S."/>
            <person name="Peter M."/>
            <person name="Riley R."/>
            <person name="Sitrit Y."/>
            <person name="Stielow B."/>
            <person name="Szollosi G."/>
            <person name="Zifcakova L."/>
            <person name="Stursova M."/>
            <person name="Spatafora J.W."/>
            <person name="Tedersoo L."/>
            <person name="Vaario L.-M."/>
            <person name="Yamada A."/>
            <person name="Yan M."/>
            <person name="Wang P."/>
            <person name="Xu J."/>
            <person name="Bruns T."/>
            <person name="Baldrian P."/>
            <person name="Vilgalys R."/>
            <person name="Henrissat B."/>
            <person name="Grigoriev I.V."/>
            <person name="Hibbett D."/>
            <person name="Nagy L.G."/>
            <person name="Martin F.M."/>
        </authorList>
    </citation>
    <scope>NUCLEOTIDE SEQUENCE</scope>
    <source>
        <strain evidence="2">UH-Tt-Lm1</strain>
    </source>
</reference>
<gene>
    <name evidence="2" type="ORF">BJ322DRAFT_371116</name>
</gene>
<accession>A0A9P6L2R0</accession>
<comment type="caution">
    <text evidence="2">The sequence shown here is derived from an EMBL/GenBank/DDBJ whole genome shotgun (WGS) entry which is preliminary data.</text>
</comment>
<dbReference type="OrthoDB" id="3299181at2759"/>
<protein>
    <submittedName>
        <fullName evidence="2">Uncharacterized protein</fullName>
    </submittedName>
</protein>
<dbReference type="Proteomes" id="UP000736335">
    <property type="component" value="Unassembled WGS sequence"/>
</dbReference>
<reference evidence="2" key="1">
    <citation type="journal article" date="2020" name="Nat. Commun.">
        <title>Large-scale genome sequencing of mycorrhizal fungi provides insights into the early evolution of symbiotic traits.</title>
        <authorList>
            <person name="Miyauchi S."/>
            <person name="Kiss E."/>
            <person name="Kuo A."/>
            <person name="Drula E."/>
            <person name="Kohler A."/>
            <person name="Sanchez-Garcia M."/>
            <person name="Morin E."/>
            <person name="Andreopoulos B."/>
            <person name="Barry K.W."/>
            <person name="Bonito G."/>
            <person name="Buee M."/>
            <person name="Carver A."/>
            <person name="Chen C."/>
            <person name="Cichocki N."/>
            <person name="Clum A."/>
            <person name="Culley D."/>
            <person name="Crous P.W."/>
            <person name="Fauchery L."/>
            <person name="Girlanda M."/>
            <person name="Hayes R.D."/>
            <person name="Keri Z."/>
            <person name="LaButti K."/>
            <person name="Lipzen A."/>
            <person name="Lombard V."/>
            <person name="Magnuson J."/>
            <person name="Maillard F."/>
            <person name="Murat C."/>
            <person name="Nolan M."/>
            <person name="Ohm R.A."/>
            <person name="Pangilinan J."/>
            <person name="Pereira M.F."/>
            <person name="Perotto S."/>
            <person name="Peter M."/>
            <person name="Pfister S."/>
            <person name="Riley R."/>
            <person name="Sitrit Y."/>
            <person name="Stielow J.B."/>
            <person name="Szollosi G."/>
            <person name="Zifcakova L."/>
            <person name="Stursova M."/>
            <person name="Spatafora J.W."/>
            <person name="Tedersoo L."/>
            <person name="Vaario L.M."/>
            <person name="Yamada A."/>
            <person name="Yan M."/>
            <person name="Wang P."/>
            <person name="Xu J."/>
            <person name="Bruns T."/>
            <person name="Baldrian P."/>
            <person name="Vilgalys R."/>
            <person name="Dunand C."/>
            <person name="Henrissat B."/>
            <person name="Grigoriev I.V."/>
            <person name="Hibbett D."/>
            <person name="Nagy L.G."/>
            <person name="Martin F.M."/>
        </authorList>
    </citation>
    <scope>NUCLEOTIDE SEQUENCE</scope>
    <source>
        <strain evidence="2">UH-Tt-Lm1</strain>
    </source>
</reference>
<feature type="transmembrane region" description="Helical" evidence="1">
    <location>
        <begin position="12"/>
        <end position="32"/>
    </location>
</feature>
<keyword evidence="1" id="KW-0812">Transmembrane</keyword>
<evidence type="ECO:0000313" key="3">
    <source>
        <dbReference type="Proteomes" id="UP000736335"/>
    </source>
</evidence>
<keyword evidence="3" id="KW-1185">Reference proteome</keyword>
<evidence type="ECO:0000256" key="1">
    <source>
        <dbReference type="SAM" id="Phobius"/>
    </source>
</evidence>
<dbReference type="EMBL" id="WIUZ02000019">
    <property type="protein sequence ID" value="KAF9779635.1"/>
    <property type="molecule type" value="Genomic_DNA"/>
</dbReference>
<keyword evidence="1" id="KW-0472">Membrane</keyword>
<dbReference type="AlphaFoldDB" id="A0A9P6L2R0"/>
<sequence length="184" mass="21197">MENLRQFNRIRDASGVWMVWTCCIICLSHLAALCHFMDQTVPAWNTFMRNLYDLTLGKLCDLSLEVPIEVYSYFDVLTGVRISHRFVPLNEVRRLPSHSIYAQMSWKTTLDSIDARLGLQLDTESESLRHRKTIVEDAYLNFQESFPGFECNSFACLVIATDGRSESTDFPNLAVPEERMVYGL</sequence>
<keyword evidence="1" id="KW-1133">Transmembrane helix</keyword>